<dbReference type="PANTHER" id="PTHR23417">
    <property type="entry name" value="3-DEOXY-D-MANNO-OCTULOSONIC-ACID TRANSFERASE/TRNA GUANINE-N 7 - -METHYLTRANSFERASE"/>
    <property type="match status" value="1"/>
</dbReference>
<gene>
    <name evidence="9 10" type="primary">trmB</name>
    <name evidence="10" type="ORF">ERS140147_01372</name>
</gene>
<dbReference type="HAMAP" id="MF_01057">
    <property type="entry name" value="tRNA_methyltr_TrmB"/>
    <property type="match status" value="1"/>
</dbReference>
<keyword evidence="4 9" id="KW-0808">Transferase</keyword>
<organism evidence="10 11">
    <name type="scientific">Staphylococcus schweitzeri</name>
    <dbReference type="NCBI Taxonomy" id="1654388"/>
    <lineage>
        <taxon>Bacteria</taxon>
        <taxon>Bacillati</taxon>
        <taxon>Bacillota</taxon>
        <taxon>Bacilli</taxon>
        <taxon>Bacillales</taxon>
        <taxon>Staphylococcaceae</taxon>
        <taxon>Staphylococcus</taxon>
    </lineage>
</organism>
<dbReference type="Proteomes" id="UP000044616">
    <property type="component" value="Unassembled WGS sequence"/>
</dbReference>
<name>A0A077UIJ4_9STAP</name>
<keyword evidence="3 9" id="KW-0489">Methyltransferase</keyword>
<dbReference type="NCBIfam" id="TIGR00091">
    <property type="entry name" value="tRNA (guanosine(46)-N7)-methyltransferase TrmB"/>
    <property type="match status" value="1"/>
</dbReference>
<feature type="binding site" evidence="9">
    <location>
        <position position="43"/>
    </location>
    <ligand>
        <name>S-adenosyl-L-methionine</name>
        <dbReference type="ChEBI" id="CHEBI:59789"/>
    </ligand>
</feature>
<dbReference type="PANTHER" id="PTHR23417:SF14">
    <property type="entry name" value="PENTACOTRIPEPTIDE-REPEAT REGION OF PRORP DOMAIN-CONTAINING PROTEIN"/>
    <property type="match status" value="1"/>
</dbReference>
<evidence type="ECO:0000313" key="10">
    <source>
        <dbReference type="EMBL" id="CDR28244.1"/>
    </source>
</evidence>
<dbReference type="InterPro" id="IPR029063">
    <property type="entry name" value="SAM-dependent_MTases_sf"/>
</dbReference>
<dbReference type="GO" id="GO:0043527">
    <property type="term" value="C:tRNA methyltransferase complex"/>
    <property type="evidence" value="ECO:0007669"/>
    <property type="project" value="TreeGrafter"/>
</dbReference>
<dbReference type="RefSeq" id="WP_047530658.1">
    <property type="nucleotide sequence ID" value="NZ_CCEH01000010.1"/>
</dbReference>
<dbReference type="EC" id="2.1.1.33" evidence="9"/>
<evidence type="ECO:0000256" key="1">
    <source>
        <dbReference type="ARBA" id="ARBA00000142"/>
    </source>
</evidence>
<evidence type="ECO:0000256" key="9">
    <source>
        <dbReference type="HAMAP-Rule" id="MF_01057"/>
    </source>
</evidence>
<accession>A0A077UIJ4</accession>
<feature type="binding site" evidence="9">
    <location>
        <begin position="190"/>
        <end position="193"/>
    </location>
    <ligand>
        <name>substrate</name>
    </ligand>
</feature>
<reference evidence="10 11" key="1">
    <citation type="submission" date="2014-05" db="EMBL/GenBank/DDBJ databases">
        <authorList>
            <person name="Aslett A.Martin."/>
            <person name="De Silva Nishadi"/>
        </authorList>
    </citation>
    <scope>NUCLEOTIDE SEQUENCE [LARGE SCALE GENOMIC DNA]</scope>
</reference>
<dbReference type="UniPathway" id="UPA00989"/>
<dbReference type="Pfam" id="PF02390">
    <property type="entry name" value="Methyltransf_4"/>
    <property type="match status" value="1"/>
</dbReference>
<keyword evidence="5 9" id="KW-0949">S-adenosyl-L-methionine</keyword>
<dbReference type="AlphaFoldDB" id="A0A077UIJ4"/>
<dbReference type="Gene3D" id="3.40.50.150">
    <property type="entry name" value="Vaccinia Virus protein VP39"/>
    <property type="match status" value="1"/>
</dbReference>
<proteinExistence type="inferred from homology"/>
<feature type="binding site" evidence="9">
    <location>
        <position position="121"/>
    </location>
    <ligand>
        <name>substrate</name>
    </ligand>
</feature>
<evidence type="ECO:0000256" key="7">
    <source>
        <dbReference type="ARBA" id="ARBA00060552"/>
    </source>
</evidence>
<dbReference type="SUPFAM" id="SSF53335">
    <property type="entry name" value="S-adenosyl-L-methionine-dependent methyltransferases"/>
    <property type="match status" value="1"/>
</dbReference>
<feature type="binding site" evidence="9">
    <location>
        <position position="95"/>
    </location>
    <ligand>
        <name>S-adenosyl-L-methionine</name>
        <dbReference type="ChEBI" id="CHEBI:59789"/>
    </ligand>
</feature>
<sequence length="214" mass="25285">MRVRYKPWAEDYLKDHSELVDMDGQHAGKMTEWFDKTQPIHIEIGSGMGQFITTLAAQNPHINYISMEREKSIVYKVLDKVKEMGLTNLKIICNDAIELNEYFKDGEVSRIYLNFSDPWPKNRHAKRRLTYRTFLALYQQILNDEGDLHFKTDNRGLFAYSLESMSQFGMYFTKINLNLHQEDDGSNILTEYEKKFSDKGSRIYRMEAKFHSQK</sequence>
<feature type="binding site" evidence="9">
    <location>
        <position position="153"/>
    </location>
    <ligand>
        <name>substrate</name>
    </ligand>
</feature>
<evidence type="ECO:0000256" key="4">
    <source>
        <dbReference type="ARBA" id="ARBA00022679"/>
    </source>
</evidence>
<comment type="similarity">
    <text evidence="8 9">Belongs to the class I-like SAM-binding methyltransferase superfamily. TrmB family.</text>
</comment>
<evidence type="ECO:0000256" key="3">
    <source>
        <dbReference type="ARBA" id="ARBA00022603"/>
    </source>
</evidence>
<keyword evidence="6 9" id="KW-0819">tRNA processing</keyword>
<evidence type="ECO:0000256" key="5">
    <source>
        <dbReference type="ARBA" id="ARBA00022691"/>
    </source>
</evidence>
<dbReference type="PROSITE" id="PS51625">
    <property type="entry name" value="SAM_MT_TRMB"/>
    <property type="match status" value="1"/>
</dbReference>
<dbReference type="NCBIfam" id="NF001080">
    <property type="entry name" value="PRK00121.2-2"/>
    <property type="match status" value="1"/>
</dbReference>
<feature type="binding site" evidence="9">
    <location>
        <position position="117"/>
    </location>
    <ligand>
        <name>S-adenosyl-L-methionine</name>
        <dbReference type="ChEBI" id="CHEBI:59789"/>
    </ligand>
</feature>
<comment type="pathway">
    <text evidence="7 9">tRNA modification; N(7)-methylguanine-tRNA biosynthesis.</text>
</comment>
<comment type="caution">
    <text evidence="9">Lacks conserved residue(s) required for the propagation of feature annotation.</text>
</comment>
<comment type="catalytic activity">
    <reaction evidence="1 9">
        <text>guanosine(46) in tRNA + S-adenosyl-L-methionine = N(7)-methylguanosine(46) in tRNA + S-adenosyl-L-homocysteine</text>
        <dbReference type="Rhea" id="RHEA:42708"/>
        <dbReference type="Rhea" id="RHEA-COMP:10188"/>
        <dbReference type="Rhea" id="RHEA-COMP:10189"/>
        <dbReference type="ChEBI" id="CHEBI:57856"/>
        <dbReference type="ChEBI" id="CHEBI:59789"/>
        <dbReference type="ChEBI" id="CHEBI:74269"/>
        <dbReference type="ChEBI" id="CHEBI:74480"/>
        <dbReference type="EC" id="2.1.1.33"/>
    </reaction>
</comment>
<evidence type="ECO:0000256" key="6">
    <source>
        <dbReference type="ARBA" id="ARBA00022694"/>
    </source>
</evidence>
<evidence type="ECO:0000313" key="11">
    <source>
        <dbReference type="Proteomes" id="UP000044616"/>
    </source>
</evidence>
<dbReference type="FunFam" id="3.40.50.150:FF:000035">
    <property type="entry name" value="tRNA (guanine-N(7)-)-methyltransferase"/>
    <property type="match status" value="1"/>
</dbReference>
<evidence type="ECO:0000256" key="2">
    <source>
        <dbReference type="ARBA" id="ARBA00003015"/>
    </source>
</evidence>
<comment type="function">
    <text evidence="2 9">Catalyzes the formation of N(7)-methylguanine at position 46 (m7G46) in tRNA.</text>
</comment>
<evidence type="ECO:0000256" key="8">
    <source>
        <dbReference type="ARBA" id="ARBA00060767"/>
    </source>
</evidence>
<dbReference type="CDD" id="cd02440">
    <property type="entry name" value="AdoMet_MTases"/>
    <property type="match status" value="1"/>
</dbReference>
<feature type="binding site" evidence="9">
    <location>
        <position position="68"/>
    </location>
    <ligand>
        <name>S-adenosyl-L-methionine</name>
        <dbReference type="ChEBI" id="CHEBI:59789"/>
    </ligand>
</feature>
<dbReference type="GO" id="GO:0008176">
    <property type="term" value="F:tRNA (guanine(46)-N7)-methyltransferase activity"/>
    <property type="evidence" value="ECO:0007669"/>
    <property type="project" value="UniProtKB-UniRule"/>
</dbReference>
<dbReference type="EMBL" id="CCEH01000010">
    <property type="protein sequence ID" value="CDR28244.1"/>
    <property type="molecule type" value="Genomic_DNA"/>
</dbReference>
<dbReference type="InterPro" id="IPR055361">
    <property type="entry name" value="tRNA_methyltr_TrmB_bact"/>
</dbReference>
<protein>
    <recommendedName>
        <fullName evidence="9">tRNA (guanine-N(7)-)-methyltransferase</fullName>
        <ecNumber evidence="9">2.1.1.33</ecNumber>
    </recommendedName>
    <alternativeName>
        <fullName evidence="9">tRNA (guanine(46)-N(7))-methyltransferase</fullName>
    </alternativeName>
    <alternativeName>
        <fullName evidence="9">tRNA(m7G46)-methyltransferase</fullName>
    </alternativeName>
</protein>
<dbReference type="InterPro" id="IPR003358">
    <property type="entry name" value="tRNA_(Gua-N-7)_MeTrfase_Trmb"/>
</dbReference>